<dbReference type="InParanoid" id="A0A6P7FEL0"/>
<evidence type="ECO:0000256" key="2">
    <source>
        <dbReference type="ARBA" id="ARBA00004496"/>
    </source>
</evidence>
<evidence type="ECO:0000256" key="10">
    <source>
        <dbReference type="PROSITE-ProRule" id="PRU00723"/>
    </source>
</evidence>
<dbReference type="FunCoup" id="A0A6P7FEL0">
    <property type="interactions" value="1416"/>
</dbReference>
<name>A0A6P7FEL0_DIAVI</name>
<evidence type="ECO:0000313" key="13">
    <source>
        <dbReference type="RefSeq" id="XP_028134459.1"/>
    </source>
</evidence>
<evidence type="ECO:0000256" key="6">
    <source>
        <dbReference type="ARBA" id="ARBA00022679"/>
    </source>
</evidence>
<keyword evidence="8 11" id="KW-0819">tRNA processing</keyword>
<dbReference type="GO" id="GO:0141101">
    <property type="term" value="F:tRNA(Ser) (uridine(44)-2'-O-)-methyltransferase activity"/>
    <property type="evidence" value="ECO:0007669"/>
    <property type="project" value="UniProtKB-EC"/>
</dbReference>
<dbReference type="AlphaFoldDB" id="A0A6P7FEL0"/>
<dbReference type="RefSeq" id="XP_028134459.1">
    <property type="nucleotide sequence ID" value="XM_028278658.1"/>
</dbReference>
<accession>A0A6P7FEL0</accession>
<keyword evidence="4 11" id="KW-0963">Cytoplasm</keyword>
<dbReference type="EC" id="2.1.1.211" evidence="11"/>
<evidence type="ECO:0000256" key="3">
    <source>
        <dbReference type="ARBA" id="ARBA00009056"/>
    </source>
</evidence>
<dbReference type="GO" id="GO:0030488">
    <property type="term" value="P:tRNA methylation"/>
    <property type="evidence" value="ECO:0007669"/>
    <property type="project" value="UniProtKB-UniRule"/>
</dbReference>
<evidence type="ECO:0000256" key="9">
    <source>
        <dbReference type="ARBA" id="ARBA00047957"/>
    </source>
</evidence>
<evidence type="ECO:0000256" key="5">
    <source>
        <dbReference type="ARBA" id="ARBA00022603"/>
    </source>
</evidence>
<sequence length="586" mass="67808">MFPVPLATSSEEIPVSVFWEVVLLYHNRPYLVNKLVTANTKISLYKIDCKGSFGHISELFKLSSILYERRKLKELSKESLNDDFIKSFVECYDKNFKLDKINEETFLDSFSGVYISVQVLISRRSTDHRVLELAIFDKDTNSAIFLTAYENSEDMLTPNFPYEFNWKNGCFGLNLQNFEDADTSKAEWLALTLFPKLLKWSQDDGSKNTIRSLSLVALDEYCVLYERLKRTYVKDLLKDWIDKAKTDPQKYIFEDIAISAYLICLWQNYPKEEINFVDCGCGNGLLVYILNQEGLKGYGIDIRKRAVWDIYPKETRLEVGTVTPDSSFPDATWLIGNHSDELTPWLPVIALKSSRKTNVFVIPCCPYDFGGEKYVRKNTKVSAYAEYLTYIEAIFEKCQFEVDVDKLRIPSTKKVCLVGLTSCSTDEEVVKVLEEVQPFIESKMARTFIARSNVEAVRNCTQLKRELTDRLIFLIVDFLLKEEDLVFKKDGQFWNKGLTYEIADLATIISSEDLKALKLQCGGLQTLMKNFRYIFEVDKGTVRLRQPTTYHVTKEKYRTKPCWFQKNHPQGCFNTAEDCSYKHSVP</sequence>
<gene>
    <name evidence="13" type="primary">LOC114329519</name>
</gene>
<keyword evidence="5 11" id="KW-0489">Methyltransferase</keyword>
<dbReference type="PROSITE" id="PS50103">
    <property type="entry name" value="ZF_C3H1"/>
    <property type="match status" value="1"/>
</dbReference>
<dbReference type="GO" id="GO:0008270">
    <property type="term" value="F:zinc ion binding"/>
    <property type="evidence" value="ECO:0007669"/>
    <property type="project" value="UniProtKB-KW"/>
</dbReference>
<protein>
    <recommendedName>
        <fullName evidence="11">tRNA (uracil-O(2)-)-methyltransferase</fullName>
        <ecNumber evidence="11">2.1.1.211</ecNumber>
    </recommendedName>
</protein>
<dbReference type="Pfam" id="PF07757">
    <property type="entry name" value="AdoMet_MTase"/>
    <property type="match status" value="1"/>
</dbReference>
<dbReference type="InterPro" id="IPR029063">
    <property type="entry name" value="SAM-dependent_MTases_sf"/>
</dbReference>
<evidence type="ECO:0000256" key="7">
    <source>
        <dbReference type="ARBA" id="ARBA00022691"/>
    </source>
</evidence>
<evidence type="ECO:0000256" key="4">
    <source>
        <dbReference type="ARBA" id="ARBA00022490"/>
    </source>
</evidence>
<comment type="function">
    <text evidence="1">Probable adenosyl-L-methionine (AdoMet)-dependent tRNA (uracil-O(2)-)-methyltransferase.</text>
</comment>
<keyword evidence="10" id="KW-0862">Zinc</keyword>
<dbReference type="PANTHER" id="PTHR21210">
    <property type="entry name" value="TRNA (URACIL-O(2)-)-METHYLTRANSFERASE-RELATED"/>
    <property type="match status" value="1"/>
</dbReference>
<comment type="catalytic activity">
    <reaction evidence="9 11">
        <text>uridine(44) in tRNA(Ser) + S-adenosyl-L-methionine = 2'-O-methyluridine(44) in tRNA(Ser) + S-adenosyl-L-homocysteine + H(+)</text>
        <dbReference type="Rhea" id="RHEA:43100"/>
        <dbReference type="Rhea" id="RHEA-COMP:10339"/>
        <dbReference type="Rhea" id="RHEA-COMP:10340"/>
        <dbReference type="ChEBI" id="CHEBI:15378"/>
        <dbReference type="ChEBI" id="CHEBI:57856"/>
        <dbReference type="ChEBI" id="CHEBI:59789"/>
        <dbReference type="ChEBI" id="CHEBI:65315"/>
        <dbReference type="ChEBI" id="CHEBI:74478"/>
        <dbReference type="EC" id="2.1.1.211"/>
    </reaction>
</comment>
<proteinExistence type="inferred from homology"/>
<comment type="subcellular location">
    <subcellularLocation>
        <location evidence="2 11">Cytoplasm</location>
    </subcellularLocation>
</comment>
<dbReference type="InterPro" id="IPR000571">
    <property type="entry name" value="Znf_CCCH"/>
</dbReference>
<reference evidence="13" key="1">
    <citation type="submission" date="2025-08" db="UniProtKB">
        <authorList>
            <consortium name="RefSeq"/>
        </authorList>
    </citation>
    <scope>IDENTIFICATION</scope>
    <source>
        <tissue evidence="13">Whole insect</tissue>
    </source>
</reference>
<feature type="domain" description="C3H1-type" evidence="12">
    <location>
        <begin position="556"/>
        <end position="586"/>
    </location>
</feature>
<evidence type="ECO:0000256" key="1">
    <source>
        <dbReference type="ARBA" id="ARBA00002778"/>
    </source>
</evidence>
<comment type="function">
    <text evidence="11">Adenosyl-L-methionine (AdoMet)-dependent tRNA (uracil-O(2)-)-methyltransferase.</text>
</comment>
<keyword evidence="6 11" id="KW-0808">Transferase</keyword>
<evidence type="ECO:0000259" key="12">
    <source>
        <dbReference type="PROSITE" id="PS50103"/>
    </source>
</evidence>
<evidence type="ECO:0000256" key="11">
    <source>
        <dbReference type="RuleBase" id="RU368004"/>
    </source>
</evidence>
<keyword evidence="7 11" id="KW-0949">S-adenosyl-L-methionine</keyword>
<keyword evidence="10" id="KW-0863">Zinc-finger</keyword>
<comment type="similarity">
    <text evidence="3 11">Belongs to the TRM44 family.</text>
</comment>
<evidence type="ECO:0000256" key="8">
    <source>
        <dbReference type="ARBA" id="ARBA00022694"/>
    </source>
</evidence>
<organism evidence="13">
    <name type="scientific">Diabrotica virgifera virgifera</name>
    <name type="common">western corn rootworm</name>
    <dbReference type="NCBI Taxonomy" id="50390"/>
    <lineage>
        <taxon>Eukaryota</taxon>
        <taxon>Metazoa</taxon>
        <taxon>Ecdysozoa</taxon>
        <taxon>Arthropoda</taxon>
        <taxon>Hexapoda</taxon>
        <taxon>Insecta</taxon>
        <taxon>Pterygota</taxon>
        <taxon>Neoptera</taxon>
        <taxon>Endopterygota</taxon>
        <taxon>Coleoptera</taxon>
        <taxon>Polyphaga</taxon>
        <taxon>Cucujiformia</taxon>
        <taxon>Chrysomeloidea</taxon>
        <taxon>Chrysomelidae</taxon>
        <taxon>Galerucinae</taxon>
        <taxon>Diabroticina</taxon>
        <taxon>Diabroticites</taxon>
        <taxon>Diabrotica</taxon>
    </lineage>
</organism>
<feature type="zinc finger region" description="C3H1-type" evidence="10">
    <location>
        <begin position="556"/>
        <end position="586"/>
    </location>
</feature>
<dbReference type="PANTHER" id="PTHR21210:SF0">
    <property type="entry name" value="TRNA (URACIL-O(2)-)-METHYLTRANSFERASE-RELATED"/>
    <property type="match status" value="1"/>
</dbReference>
<dbReference type="InterPro" id="IPR011671">
    <property type="entry name" value="tRNA_uracil_MeTrfase"/>
</dbReference>
<dbReference type="GO" id="GO:0005737">
    <property type="term" value="C:cytoplasm"/>
    <property type="evidence" value="ECO:0007669"/>
    <property type="project" value="UniProtKB-SubCell"/>
</dbReference>
<dbReference type="SUPFAM" id="SSF53335">
    <property type="entry name" value="S-adenosyl-L-methionine-dependent methyltransferases"/>
    <property type="match status" value="1"/>
</dbReference>
<keyword evidence="10" id="KW-0479">Metal-binding</keyword>